<evidence type="ECO:0000313" key="2">
    <source>
        <dbReference type="Proteomes" id="UP001482620"/>
    </source>
</evidence>
<evidence type="ECO:0000313" key="1">
    <source>
        <dbReference type="EMBL" id="MEQ2244158.1"/>
    </source>
</evidence>
<protein>
    <submittedName>
        <fullName evidence="1">Uncharacterized protein</fullName>
    </submittedName>
</protein>
<accession>A0ABV0UFZ4</accession>
<dbReference type="Proteomes" id="UP001482620">
    <property type="component" value="Unassembled WGS sequence"/>
</dbReference>
<gene>
    <name evidence="1" type="ORF">ILYODFUR_014311</name>
</gene>
<proteinExistence type="predicted"/>
<reference evidence="1 2" key="1">
    <citation type="submission" date="2021-06" db="EMBL/GenBank/DDBJ databases">
        <authorList>
            <person name="Palmer J.M."/>
        </authorList>
    </citation>
    <scope>NUCLEOTIDE SEQUENCE [LARGE SCALE GENOMIC DNA]</scope>
    <source>
        <strain evidence="2">if_2019</strain>
        <tissue evidence="1">Muscle</tissue>
    </source>
</reference>
<name>A0ABV0UFZ4_9TELE</name>
<dbReference type="EMBL" id="JAHRIQ010070713">
    <property type="protein sequence ID" value="MEQ2244158.1"/>
    <property type="molecule type" value="Genomic_DNA"/>
</dbReference>
<sequence>MEGLVEFSVYCGFAYEETAEYVGSTQVLGPTAMDTTLNSGTDFSGTFKIKCINLLPAQPGNGITADFL</sequence>
<keyword evidence="2" id="KW-1185">Reference proteome</keyword>
<comment type="caution">
    <text evidence="1">The sequence shown here is derived from an EMBL/GenBank/DDBJ whole genome shotgun (WGS) entry which is preliminary data.</text>
</comment>
<organism evidence="1 2">
    <name type="scientific">Ilyodon furcidens</name>
    <name type="common">goldbreast splitfin</name>
    <dbReference type="NCBI Taxonomy" id="33524"/>
    <lineage>
        <taxon>Eukaryota</taxon>
        <taxon>Metazoa</taxon>
        <taxon>Chordata</taxon>
        <taxon>Craniata</taxon>
        <taxon>Vertebrata</taxon>
        <taxon>Euteleostomi</taxon>
        <taxon>Actinopterygii</taxon>
        <taxon>Neopterygii</taxon>
        <taxon>Teleostei</taxon>
        <taxon>Neoteleostei</taxon>
        <taxon>Acanthomorphata</taxon>
        <taxon>Ovalentaria</taxon>
        <taxon>Atherinomorphae</taxon>
        <taxon>Cyprinodontiformes</taxon>
        <taxon>Goodeidae</taxon>
        <taxon>Ilyodon</taxon>
    </lineage>
</organism>